<organism evidence="2 3">
    <name type="scientific">Cupriavidus laharis</name>
    <dbReference type="NCBI Taxonomy" id="151654"/>
    <lineage>
        <taxon>Bacteria</taxon>
        <taxon>Pseudomonadati</taxon>
        <taxon>Pseudomonadota</taxon>
        <taxon>Betaproteobacteria</taxon>
        <taxon>Burkholderiales</taxon>
        <taxon>Burkholderiaceae</taxon>
        <taxon>Cupriavidus</taxon>
    </lineage>
</organism>
<name>A0ABM8X1E3_9BURK</name>
<dbReference type="PANTHER" id="PTHR30212">
    <property type="entry name" value="PROTEIN YIIM"/>
    <property type="match status" value="1"/>
</dbReference>
<protein>
    <recommendedName>
        <fullName evidence="1">MOSC domain-containing protein</fullName>
    </recommendedName>
</protein>
<reference evidence="2 3" key="1">
    <citation type="submission" date="2021-08" db="EMBL/GenBank/DDBJ databases">
        <authorList>
            <person name="Peeters C."/>
        </authorList>
    </citation>
    <scope>NUCLEOTIDE SEQUENCE [LARGE SCALE GENOMIC DNA]</scope>
    <source>
        <strain evidence="2 3">LMG 23992</strain>
    </source>
</reference>
<dbReference type="InterPro" id="IPR052353">
    <property type="entry name" value="Benzoxazolinone_Detox_Enz"/>
</dbReference>
<gene>
    <name evidence="2" type="ORF">LMG23992_02518</name>
</gene>
<evidence type="ECO:0000259" key="1">
    <source>
        <dbReference type="PROSITE" id="PS51340"/>
    </source>
</evidence>
<dbReference type="InterPro" id="IPR011037">
    <property type="entry name" value="Pyrv_Knase-like_insert_dom_sf"/>
</dbReference>
<sequence>MSEPNGALAGARVLAVSIGKAIPLVVARAGTEAVVMSGIRKHPVSTLVHPLRVQVRPLGVAGDEQADLTVHGGLDKAVYAYPAEHYAWWDARRRAAAQPEAHRGLAFGAMGENLTIEGLDETDLWVGDVLRIGTAVLRVASPRQPSCKFNAVLGYRHAVRDMVESGYSGVYLSVVQSGEVRAGDAICVQRGPRKLSIDSINRWRRDGRRHLF</sequence>
<dbReference type="PROSITE" id="PS51340">
    <property type="entry name" value="MOSC"/>
    <property type="match status" value="1"/>
</dbReference>
<dbReference type="EMBL" id="CAJZAI010000005">
    <property type="protein sequence ID" value="CAG9173690.1"/>
    <property type="molecule type" value="Genomic_DNA"/>
</dbReference>
<dbReference type="Pfam" id="PF03473">
    <property type="entry name" value="MOSC"/>
    <property type="match status" value="1"/>
</dbReference>
<accession>A0ABM8X1E3</accession>
<dbReference type="InterPro" id="IPR005302">
    <property type="entry name" value="MoCF_Sase_C"/>
</dbReference>
<dbReference type="Proteomes" id="UP000727654">
    <property type="component" value="Unassembled WGS sequence"/>
</dbReference>
<keyword evidence="3" id="KW-1185">Reference proteome</keyword>
<evidence type="ECO:0000313" key="3">
    <source>
        <dbReference type="Proteomes" id="UP000727654"/>
    </source>
</evidence>
<dbReference type="PANTHER" id="PTHR30212:SF2">
    <property type="entry name" value="PROTEIN YIIM"/>
    <property type="match status" value="1"/>
</dbReference>
<proteinExistence type="predicted"/>
<feature type="domain" description="MOSC" evidence="1">
    <location>
        <begin position="45"/>
        <end position="189"/>
    </location>
</feature>
<dbReference type="Gene3D" id="2.40.33.20">
    <property type="entry name" value="PK beta-barrel domain-like"/>
    <property type="match status" value="1"/>
</dbReference>
<evidence type="ECO:0000313" key="2">
    <source>
        <dbReference type="EMBL" id="CAG9173690.1"/>
    </source>
</evidence>
<dbReference type="RefSeq" id="WP_224080129.1">
    <property type="nucleotide sequence ID" value="NZ_CAJZAI010000005.1"/>
</dbReference>
<comment type="caution">
    <text evidence="2">The sequence shown here is derived from an EMBL/GenBank/DDBJ whole genome shotgun (WGS) entry which is preliminary data.</text>
</comment>
<dbReference type="SUPFAM" id="SSF50800">
    <property type="entry name" value="PK beta-barrel domain-like"/>
    <property type="match status" value="1"/>
</dbReference>